<dbReference type="InterPro" id="IPR056293">
    <property type="entry name" value="PH_CERLI1"/>
</dbReference>
<dbReference type="Proteomes" id="UP000002899">
    <property type="component" value="Chromosome II"/>
</dbReference>
<protein>
    <recommendedName>
        <fullName evidence="1">CERLI1-like PH domain-containing protein</fullName>
    </recommendedName>
</protein>
<reference evidence="2 3" key="3">
    <citation type="journal article" date="2016" name="Sci. Rep.">
        <title>Genome-wide diversity and gene expression profiling of Babesia microti isolates identify polymorphic genes that mediate host-pathogen interactions.</title>
        <authorList>
            <person name="Silva J.C."/>
            <person name="Cornillot E."/>
            <person name="McCracken C."/>
            <person name="Usmani-Brown S."/>
            <person name="Dwivedi A."/>
            <person name="Ifeonu O.O."/>
            <person name="Crabtree J."/>
            <person name="Gotia H.T."/>
            <person name="Virji A.Z."/>
            <person name="Reynes C."/>
            <person name="Colinge J."/>
            <person name="Kumar V."/>
            <person name="Lawres L."/>
            <person name="Pazzi J.E."/>
            <person name="Pablo J.V."/>
            <person name="Hung C."/>
            <person name="Brancato J."/>
            <person name="Kumari P."/>
            <person name="Orvis J."/>
            <person name="Tretina K."/>
            <person name="Chibucos M."/>
            <person name="Ott S."/>
            <person name="Sadzewicz L."/>
            <person name="Sengamalay N."/>
            <person name="Shetty A.C."/>
            <person name="Su Q."/>
            <person name="Tallon L."/>
            <person name="Fraser C.M."/>
            <person name="Frutos R."/>
            <person name="Molina D.M."/>
            <person name="Krause P.J."/>
            <person name="Ben Mamoun C."/>
        </authorList>
    </citation>
    <scope>NUCLEOTIDE SEQUENCE [LARGE SCALE GENOMIC DNA]</scope>
    <source>
        <strain evidence="2 3">RI</strain>
    </source>
</reference>
<dbReference type="OrthoDB" id="359169at2759"/>
<name>A0A1R4AA49_BABMR</name>
<dbReference type="KEGG" id="bmic:BMR1_02g01195"/>
<evidence type="ECO:0000313" key="2">
    <source>
        <dbReference type="EMBL" id="SJK85881.1"/>
    </source>
</evidence>
<dbReference type="Pfam" id="PF23634">
    <property type="entry name" value="PH_CERLI1"/>
    <property type="match status" value="1"/>
</dbReference>
<reference evidence="2 3" key="1">
    <citation type="journal article" date="2012" name="Nucleic Acids Res.">
        <title>Sequencing of the smallest Apicomplexan genome from the human pathogen Babesia microti.</title>
        <authorList>
            <person name="Cornillot E."/>
            <person name="Hadj-Kaddour K."/>
            <person name="Dassouli A."/>
            <person name="Noel B."/>
            <person name="Ranwez V."/>
            <person name="Vacherie B."/>
            <person name="Augagneur Y."/>
            <person name="Bres V."/>
            <person name="Duclos A."/>
            <person name="Randazzo S."/>
            <person name="Carcy B."/>
            <person name="Debierre-Grockiego F."/>
            <person name="Delbecq S."/>
            <person name="Moubri-Menage K."/>
            <person name="Shams-Eldin H."/>
            <person name="Usmani-Brown S."/>
            <person name="Bringaud F."/>
            <person name="Wincker P."/>
            <person name="Vivares C.P."/>
            <person name="Schwarz R.T."/>
            <person name="Schetters T.P."/>
            <person name="Krause P.J."/>
            <person name="Gorenflot A."/>
            <person name="Berry V."/>
            <person name="Barbe V."/>
            <person name="Ben Mamoun C."/>
        </authorList>
    </citation>
    <scope>NUCLEOTIDE SEQUENCE [LARGE SCALE GENOMIC DNA]</scope>
    <source>
        <strain evidence="2 3">RI</strain>
    </source>
</reference>
<dbReference type="VEuPathDB" id="PiroplasmaDB:BMR1_02g01195"/>
<keyword evidence="3" id="KW-1185">Reference proteome</keyword>
<dbReference type="EMBL" id="FO082872">
    <property type="protein sequence ID" value="SJK85881.1"/>
    <property type="molecule type" value="Genomic_DNA"/>
</dbReference>
<evidence type="ECO:0000259" key="1">
    <source>
        <dbReference type="Pfam" id="PF23634"/>
    </source>
</evidence>
<accession>A0A1R4AA49</accession>
<evidence type="ECO:0000313" key="3">
    <source>
        <dbReference type="Proteomes" id="UP000002899"/>
    </source>
</evidence>
<dbReference type="RefSeq" id="XP_021338092.1">
    <property type="nucleotide sequence ID" value="XM_021483136.1"/>
</dbReference>
<dbReference type="GeneID" id="24424026"/>
<feature type="domain" description="CERLI1-like PH" evidence="1">
    <location>
        <begin position="219"/>
        <end position="321"/>
    </location>
</feature>
<dbReference type="AlphaFoldDB" id="A0A1R4AA49"/>
<organism evidence="2 3">
    <name type="scientific">Babesia microti (strain RI)</name>
    <dbReference type="NCBI Taxonomy" id="1133968"/>
    <lineage>
        <taxon>Eukaryota</taxon>
        <taxon>Sar</taxon>
        <taxon>Alveolata</taxon>
        <taxon>Apicomplexa</taxon>
        <taxon>Aconoidasida</taxon>
        <taxon>Piroplasmida</taxon>
        <taxon>Babesiidae</taxon>
        <taxon>Babesia</taxon>
    </lineage>
</organism>
<proteinExistence type="predicted"/>
<sequence>MLLRAVGKGLAKVFSKSAEVLFLQSVKCVSSFLPSPADFPSLESLLYNAGYYNRVTFTLYIQISRIRLNSSKHEYQILVKTANESHNSRCFRNEYMKMPVDMAFKLVVKPYYANLCIEIVERKLIVDKVIASLNIDIDNDIIGRSFPKNKKYDLLNGGKYIGDITLSFHHVPCIVHLDSELWHKAVIKFVECEMEVSDFLDGPDREDKLEIMSTLLKGQMYIQSASGIGWKRGYFNVVNNNDYYTWNIYESELSCIKSGKPTIVIPMLMIKCVTRESENTFKITYLSGECEEELTCKHEFADTWVEASNFYIQMLRRHLEHLPSDIFNISTESSTNKCIRSTIHNSVDQENKLPECIKEMYTFMNSPP</sequence>
<reference evidence="2 3" key="2">
    <citation type="journal article" date="2013" name="PLoS ONE">
        <title>Whole genome mapping and re-organization of the nuclear and mitochondrial genomes of Babesia microti isolates.</title>
        <authorList>
            <person name="Cornillot E."/>
            <person name="Dassouli A."/>
            <person name="Garg A."/>
            <person name="Pachikara N."/>
            <person name="Randazzo S."/>
            <person name="Depoix D."/>
            <person name="Carcy B."/>
            <person name="Delbecq S."/>
            <person name="Frutos R."/>
            <person name="Silva J.C."/>
            <person name="Sutton R."/>
            <person name="Krause P.J."/>
            <person name="Mamoun C.B."/>
        </authorList>
    </citation>
    <scope>NUCLEOTIDE SEQUENCE [LARGE SCALE GENOMIC DNA]</scope>
    <source>
        <strain evidence="2 3">RI</strain>
    </source>
</reference>